<dbReference type="PANTHER" id="PTHR42852:SF6">
    <property type="entry name" value="THIOL:DISULFIDE INTERCHANGE PROTEIN DSBE"/>
    <property type="match status" value="1"/>
</dbReference>
<keyword evidence="4" id="KW-0676">Redox-active center</keyword>
<evidence type="ECO:0000313" key="6">
    <source>
        <dbReference type="EMBL" id="MEA5140198.1"/>
    </source>
</evidence>
<evidence type="ECO:0000256" key="4">
    <source>
        <dbReference type="ARBA" id="ARBA00023284"/>
    </source>
</evidence>
<dbReference type="InterPro" id="IPR012336">
    <property type="entry name" value="Thioredoxin-like_fold"/>
</dbReference>
<dbReference type="SUPFAM" id="SSF52833">
    <property type="entry name" value="Thioredoxin-like"/>
    <property type="match status" value="1"/>
</dbReference>
<accession>A0ABU5QBU3</accession>
<dbReference type="InterPro" id="IPR013766">
    <property type="entry name" value="Thioredoxin_domain"/>
</dbReference>
<evidence type="ECO:0000256" key="3">
    <source>
        <dbReference type="ARBA" id="ARBA00023157"/>
    </source>
</evidence>
<proteinExistence type="predicted"/>
<name>A0ABU5QBU3_9BACT</name>
<dbReference type="PANTHER" id="PTHR42852">
    <property type="entry name" value="THIOL:DISULFIDE INTERCHANGE PROTEIN DSBE"/>
    <property type="match status" value="1"/>
</dbReference>
<comment type="caution">
    <text evidence="6">The sequence shown here is derived from an EMBL/GenBank/DDBJ whole genome shotgun (WGS) entry which is preliminary data.</text>
</comment>
<evidence type="ECO:0000259" key="5">
    <source>
        <dbReference type="PROSITE" id="PS51352"/>
    </source>
</evidence>
<dbReference type="Pfam" id="PF13905">
    <property type="entry name" value="Thioredoxin_8"/>
    <property type="match status" value="1"/>
</dbReference>
<dbReference type="InterPro" id="IPR050553">
    <property type="entry name" value="Thioredoxin_ResA/DsbE_sf"/>
</dbReference>
<keyword evidence="2" id="KW-0201">Cytochrome c-type biogenesis</keyword>
<dbReference type="EMBL" id="JAYFUM010000015">
    <property type="protein sequence ID" value="MEA5140198.1"/>
    <property type="molecule type" value="Genomic_DNA"/>
</dbReference>
<dbReference type="InterPro" id="IPR036249">
    <property type="entry name" value="Thioredoxin-like_sf"/>
</dbReference>
<sequence>MDTLEIISKLKKGEKAYLYFYDHLQDLNMPIEFQDSMKVKIAFKDYLLLKDTEKQMIFPINKSEKVYVVKDKNQTTLLTSDDDNRSKELAFIVPIILKHQNFFVYNQDLAYQDILNEIEKANITHPISEQYFNAIKKLLNAHHLINISPPNLKSYTAKEIAAIEKQKSIFYDETYLQNSDFRMALIGYTQYLSRKSLNKPDEFKTKYEVIATHFKGAIKEFLQFFHLNHANSKNQNFNKYLQTFLKETQNQEYVTYLREKYLSTPSVNGTLVNEHNEIKTYSELLKQYQGNIIYIDYWASWCMPCRAEIPSLKKMLIDYKDKNVVFLALSMDENKMAWKKAISAEALEEGSKNFLVTKNFESDLAKKFKIQSIPRYILIGKEGKVINDNAPRPSDPKIRLLLDELLRK</sequence>
<dbReference type="RefSeq" id="WP_323297352.1">
    <property type="nucleotide sequence ID" value="NZ_JAYFUM010000015.1"/>
</dbReference>
<keyword evidence="3" id="KW-1015">Disulfide bond</keyword>
<feature type="domain" description="Thioredoxin" evidence="5">
    <location>
        <begin position="251"/>
        <end position="407"/>
    </location>
</feature>
<comment type="subcellular location">
    <subcellularLocation>
        <location evidence="1">Cell envelope</location>
    </subcellularLocation>
</comment>
<evidence type="ECO:0000313" key="7">
    <source>
        <dbReference type="Proteomes" id="UP001302949"/>
    </source>
</evidence>
<dbReference type="PROSITE" id="PS51352">
    <property type="entry name" value="THIOREDOXIN_2"/>
    <property type="match status" value="1"/>
</dbReference>
<evidence type="ECO:0000256" key="2">
    <source>
        <dbReference type="ARBA" id="ARBA00022748"/>
    </source>
</evidence>
<protein>
    <submittedName>
        <fullName evidence="6">TlpA disulfide reductase family protein</fullName>
    </submittedName>
</protein>
<dbReference type="Gene3D" id="3.40.30.10">
    <property type="entry name" value="Glutaredoxin"/>
    <property type="match status" value="1"/>
</dbReference>
<gene>
    <name evidence="6" type="ORF">VB248_13690</name>
</gene>
<dbReference type="CDD" id="cd02966">
    <property type="entry name" value="TlpA_like_family"/>
    <property type="match status" value="1"/>
</dbReference>
<keyword evidence="7" id="KW-1185">Reference proteome</keyword>
<evidence type="ECO:0000256" key="1">
    <source>
        <dbReference type="ARBA" id="ARBA00004196"/>
    </source>
</evidence>
<reference evidence="6 7" key="1">
    <citation type="submission" date="2023-12" db="EMBL/GenBank/DDBJ databases">
        <title>Novel species of the genus Arcicella isolated from rivers.</title>
        <authorList>
            <person name="Lu H."/>
        </authorList>
    </citation>
    <scope>NUCLEOTIDE SEQUENCE [LARGE SCALE GENOMIC DNA]</scope>
    <source>
        <strain evidence="6 7">KCTC 23307</strain>
    </source>
</reference>
<organism evidence="6 7">
    <name type="scientific">Arcicella rigui</name>
    <dbReference type="NCBI Taxonomy" id="797020"/>
    <lineage>
        <taxon>Bacteria</taxon>
        <taxon>Pseudomonadati</taxon>
        <taxon>Bacteroidota</taxon>
        <taxon>Cytophagia</taxon>
        <taxon>Cytophagales</taxon>
        <taxon>Flectobacillaceae</taxon>
        <taxon>Arcicella</taxon>
    </lineage>
</organism>
<dbReference type="Proteomes" id="UP001302949">
    <property type="component" value="Unassembled WGS sequence"/>
</dbReference>